<keyword evidence="1" id="KW-0805">Transcription regulation</keyword>
<dbReference type="Proteomes" id="UP000706926">
    <property type="component" value="Unassembled WGS sequence"/>
</dbReference>
<evidence type="ECO:0000256" key="1">
    <source>
        <dbReference type="ARBA" id="ARBA00023015"/>
    </source>
</evidence>
<organism evidence="6 7">
    <name type="scientific">Paenibacillus lactis</name>
    <dbReference type="NCBI Taxonomy" id="228574"/>
    <lineage>
        <taxon>Bacteria</taxon>
        <taxon>Bacillati</taxon>
        <taxon>Bacillota</taxon>
        <taxon>Bacilli</taxon>
        <taxon>Bacillales</taxon>
        <taxon>Paenibacillaceae</taxon>
        <taxon>Paenibacillus</taxon>
    </lineage>
</organism>
<comment type="caution">
    <text evidence="6">The sequence shown here is derived from an EMBL/GenBank/DDBJ whole genome shotgun (WGS) entry which is preliminary data.</text>
</comment>
<dbReference type="EMBL" id="JAGGKI010000010">
    <property type="protein sequence ID" value="MBP1894839.1"/>
    <property type="molecule type" value="Genomic_DNA"/>
</dbReference>
<reference evidence="6 7" key="1">
    <citation type="submission" date="2021-03" db="EMBL/GenBank/DDBJ databases">
        <title>Genomic Encyclopedia of Type Strains, Phase IV (KMG-IV): sequencing the most valuable type-strain genomes for metagenomic binning, comparative biology and taxonomic classification.</title>
        <authorList>
            <person name="Goeker M."/>
        </authorList>
    </citation>
    <scope>NUCLEOTIDE SEQUENCE [LARGE SCALE GENOMIC DNA]</scope>
    <source>
        <strain evidence="6 7">DSM 15596</strain>
    </source>
</reference>
<dbReference type="Gene3D" id="1.10.1660.10">
    <property type="match status" value="1"/>
</dbReference>
<keyword evidence="3" id="KW-0804">Transcription</keyword>
<evidence type="ECO:0000313" key="7">
    <source>
        <dbReference type="Proteomes" id="UP000706926"/>
    </source>
</evidence>
<evidence type="ECO:0000313" key="6">
    <source>
        <dbReference type="EMBL" id="MBP1894839.1"/>
    </source>
</evidence>
<dbReference type="Pfam" id="PF13411">
    <property type="entry name" value="MerR_1"/>
    <property type="match status" value="1"/>
</dbReference>
<dbReference type="GeneID" id="95405874"/>
<keyword evidence="4" id="KW-0175">Coiled coil</keyword>
<sequence>MHISELSDKTGVSLRSLRYYEEKELLRPDRSANGYRQYAESDIERVRLIQMYFGLGLTVKEIVSFFECAFDDSPKQECLPSAIEVGRKKLDEITRRMEQLQQAKTHLEQSIARWERILRKGDGSRE</sequence>
<feature type="coiled-coil region" evidence="4">
    <location>
        <begin position="83"/>
        <end position="117"/>
    </location>
</feature>
<accession>A0ABS4FF14</accession>
<dbReference type="InterPro" id="IPR047057">
    <property type="entry name" value="MerR_fam"/>
</dbReference>
<dbReference type="PROSITE" id="PS50937">
    <property type="entry name" value="HTH_MERR_2"/>
    <property type="match status" value="1"/>
</dbReference>
<evidence type="ECO:0000256" key="3">
    <source>
        <dbReference type="ARBA" id="ARBA00023163"/>
    </source>
</evidence>
<name>A0ABS4FF14_9BACL</name>
<dbReference type="PANTHER" id="PTHR30204:SF94">
    <property type="entry name" value="HEAVY METAL-DEPENDENT TRANSCRIPTIONAL REGULATOR HI_0293-RELATED"/>
    <property type="match status" value="1"/>
</dbReference>
<dbReference type="InterPro" id="IPR009061">
    <property type="entry name" value="DNA-bd_dom_put_sf"/>
</dbReference>
<protein>
    <submittedName>
        <fullName evidence="6">DNA-binding transcriptional MerR regulator</fullName>
    </submittedName>
</protein>
<keyword evidence="2 6" id="KW-0238">DNA-binding</keyword>
<dbReference type="GO" id="GO:0003677">
    <property type="term" value="F:DNA binding"/>
    <property type="evidence" value="ECO:0007669"/>
    <property type="project" value="UniProtKB-KW"/>
</dbReference>
<feature type="domain" description="HTH merR-type" evidence="5">
    <location>
        <begin position="1"/>
        <end position="68"/>
    </location>
</feature>
<gene>
    <name evidence="6" type="ORF">J2Z18_003945</name>
</gene>
<dbReference type="RefSeq" id="WP_007130912.1">
    <property type="nucleotide sequence ID" value="NZ_CP139098.1"/>
</dbReference>
<dbReference type="PRINTS" id="PR00040">
    <property type="entry name" value="HTHMERR"/>
</dbReference>
<dbReference type="InterPro" id="IPR000551">
    <property type="entry name" value="MerR-type_HTH_dom"/>
</dbReference>
<proteinExistence type="predicted"/>
<dbReference type="SMART" id="SM00422">
    <property type="entry name" value="HTH_MERR"/>
    <property type="match status" value="1"/>
</dbReference>
<evidence type="ECO:0000256" key="4">
    <source>
        <dbReference type="SAM" id="Coils"/>
    </source>
</evidence>
<keyword evidence="7" id="KW-1185">Reference proteome</keyword>
<evidence type="ECO:0000259" key="5">
    <source>
        <dbReference type="PROSITE" id="PS50937"/>
    </source>
</evidence>
<dbReference type="PANTHER" id="PTHR30204">
    <property type="entry name" value="REDOX-CYCLING DRUG-SENSING TRANSCRIPTIONAL ACTIVATOR SOXR"/>
    <property type="match status" value="1"/>
</dbReference>
<dbReference type="SUPFAM" id="SSF46955">
    <property type="entry name" value="Putative DNA-binding domain"/>
    <property type="match status" value="1"/>
</dbReference>
<evidence type="ECO:0000256" key="2">
    <source>
        <dbReference type="ARBA" id="ARBA00023125"/>
    </source>
</evidence>